<dbReference type="InterPro" id="IPR002942">
    <property type="entry name" value="S4_RNA-bd"/>
</dbReference>
<comment type="caution">
    <text evidence="14">The sequence shown here is derived from an EMBL/GenBank/DDBJ whole genome shotgun (WGS) entry which is preliminary data.</text>
</comment>
<evidence type="ECO:0000256" key="5">
    <source>
        <dbReference type="ARBA" id="ARBA00038942"/>
    </source>
</evidence>
<dbReference type="CDD" id="cd00165">
    <property type="entry name" value="S4"/>
    <property type="match status" value="1"/>
</dbReference>
<dbReference type="PROSITE" id="PS01129">
    <property type="entry name" value="PSI_RLU"/>
    <property type="match status" value="1"/>
</dbReference>
<name>C4WHT4_9HYPH</name>
<dbReference type="GO" id="GO:0160140">
    <property type="term" value="F:23S rRNA pseudouridine(1911/1915/1917) synthase activity"/>
    <property type="evidence" value="ECO:0007669"/>
    <property type="project" value="UniProtKB-EC"/>
</dbReference>
<dbReference type="FunFam" id="3.30.2350.10:FF:000006">
    <property type="entry name" value="Pseudouridine synthase"/>
    <property type="match status" value="1"/>
</dbReference>
<dbReference type="InterPro" id="IPR020103">
    <property type="entry name" value="PsdUridine_synth_cat_dom_sf"/>
</dbReference>
<dbReference type="AlphaFoldDB" id="C4WHT4"/>
<dbReference type="GO" id="GO:0016787">
    <property type="term" value="F:hydrolase activity"/>
    <property type="evidence" value="ECO:0007669"/>
    <property type="project" value="UniProtKB-KW"/>
</dbReference>
<reference evidence="14 15" key="1">
    <citation type="submission" date="2009-05" db="EMBL/GenBank/DDBJ databases">
        <authorList>
            <person name="Setubal J.C."/>
            <person name="Boyle S."/>
            <person name="Crasta O.R."/>
            <person name="Gillespie J.J."/>
            <person name="Kenyon R.W."/>
            <person name="Lu J."/>
            <person name="Mane S."/>
            <person name="Nagrani S."/>
            <person name="Shallom J.M."/>
            <person name="Shallom S."/>
            <person name="Shukla M."/>
            <person name="Snyder E.E."/>
            <person name="Sobral B.W."/>
            <person name="Wattam A.R."/>
            <person name="Will R."/>
            <person name="Williams K."/>
            <person name="Yoo H."/>
            <person name="Munk C."/>
            <person name="Tapia R."/>
            <person name="Green L."/>
            <person name="Rogers Y."/>
            <person name="Detter J.C."/>
            <person name="Bruce D."/>
            <person name="Brettin T.S."/>
            <person name="Tsolis R."/>
        </authorList>
    </citation>
    <scope>NUCLEOTIDE SEQUENCE [LARGE SCALE GENOMIC DNA]</scope>
    <source>
        <strain evidence="14 15">LMG 3301</strain>
    </source>
</reference>
<comment type="catalytic activity">
    <reaction evidence="4">
        <text>uridine(1911/1915/1917) in 23S rRNA = pseudouridine(1911/1915/1917) in 23S rRNA</text>
        <dbReference type="Rhea" id="RHEA:42524"/>
        <dbReference type="Rhea" id="RHEA-COMP:10097"/>
        <dbReference type="Rhea" id="RHEA-COMP:10098"/>
        <dbReference type="ChEBI" id="CHEBI:65314"/>
        <dbReference type="ChEBI" id="CHEBI:65315"/>
        <dbReference type="EC" id="5.4.99.23"/>
    </reaction>
</comment>
<evidence type="ECO:0000256" key="9">
    <source>
        <dbReference type="ARBA" id="ARBA00043148"/>
    </source>
</evidence>
<dbReference type="NCBIfam" id="TIGR00005">
    <property type="entry name" value="rluA_subfam"/>
    <property type="match status" value="1"/>
</dbReference>
<accession>C4WHT4</accession>
<evidence type="ECO:0000256" key="2">
    <source>
        <dbReference type="ARBA" id="ARBA00022884"/>
    </source>
</evidence>
<dbReference type="GO" id="GO:0003723">
    <property type="term" value="F:RNA binding"/>
    <property type="evidence" value="ECO:0007669"/>
    <property type="project" value="UniProtKB-KW"/>
</dbReference>
<evidence type="ECO:0000256" key="10">
    <source>
        <dbReference type="ARBA" id="ARBA00056072"/>
    </source>
</evidence>
<gene>
    <name evidence="14" type="ORF">OINT_1002048</name>
</gene>
<dbReference type="Pfam" id="PF01479">
    <property type="entry name" value="S4"/>
    <property type="match status" value="1"/>
</dbReference>
<comment type="similarity">
    <text evidence="1">Belongs to the pseudouridine synthase RluA family.</text>
</comment>
<keyword evidence="3" id="KW-0413">Isomerase</keyword>
<dbReference type="PANTHER" id="PTHR21600:SF44">
    <property type="entry name" value="RIBOSOMAL LARGE SUBUNIT PSEUDOURIDINE SYNTHASE D"/>
    <property type="match status" value="1"/>
</dbReference>
<keyword evidence="2 12" id="KW-0694">RNA-binding</keyword>
<keyword evidence="14" id="KW-0378">Hydrolase</keyword>
<dbReference type="InterPro" id="IPR006225">
    <property type="entry name" value="PsdUridine_synth_RluC/D"/>
</dbReference>
<dbReference type="CDD" id="cd02869">
    <property type="entry name" value="PseudoU_synth_RluA_like"/>
    <property type="match status" value="1"/>
</dbReference>
<organism evidence="14 15">
    <name type="scientific">Brucella intermedia LMG 3301</name>
    <dbReference type="NCBI Taxonomy" id="641118"/>
    <lineage>
        <taxon>Bacteria</taxon>
        <taxon>Pseudomonadati</taxon>
        <taxon>Pseudomonadota</taxon>
        <taxon>Alphaproteobacteria</taxon>
        <taxon>Hyphomicrobiales</taxon>
        <taxon>Brucellaceae</taxon>
        <taxon>Brucella/Ochrobactrum group</taxon>
        <taxon>Brucella</taxon>
    </lineage>
</organism>
<evidence type="ECO:0000256" key="6">
    <source>
        <dbReference type="ARBA" id="ARBA00040039"/>
    </source>
</evidence>
<feature type="active site" evidence="11">
    <location>
        <position position="207"/>
    </location>
</feature>
<dbReference type="EMBL" id="ACQA01000001">
    <property type="protein sequence ID" value="EEQ96600.1"/>
    <property type="molecule type" value="Genomic_DNA"/>
</dbReference>
<dbReference type="SMART" id="SM00363">
    <property type="entry name" value="S4"/>
    <property type="match status" value="1"/>
</dbReference>
<dbReference type="SUPFAM" id="SSF55120">
    <property type="entry name" value="Pseudouridine synthase"/>
    <property type="match status" value="1"/>
</dbReference>
<evidence type="ECO:0000256" key="7">
    <source>
        <dbReference type="ARBA" id="ARBA00042264"/>
    </source>
</evidence>
<dbReference type="InterPro" id="IPR006224">
    <property type="entry name" value="PsdUridine_synth_RluA-like_CS"/>
</dbReference>
<evidence type="ECO:0000259" key="13">
    <source>
        <dbReference type="SMART" id="SM00363"/>
    </source>
</evidence>
<dbReference type="PANTHER" id="PTHR21600">
    <property type="entry name" value="MITOCHONDRIAL RNA PSEUDOURIDINE SYNTHASE"/>
    <property type="match status" value="1"/>
</dbReference>
<dbReference type="Proteomes" id="UP000004386">
    <property type="component" value="Unassembled WGS sequence"/>
</dbReference>
<dbReference type="InterPro" id="IPR006145">
    <property type="entry name" value="PsdUridine_synth_RsuA/RluA"/>
</dbReference>
<evidence type="ECO:0000313" key="15">
    <source>
        <dbReference type="Proteomes" id="UP000004386"/>
    </source>
</evidence>
<evidence type="ECO:0000256" key="4">
    <source>
        <dbReference type="ARBA" id="ARBA00036882"/>
    </source>
</evidence>
<evidence type="ECO:0000313" key="14">
    <source>
        <dbReference type="EMBL" id="EEQ96600.1"/>
    </source>
</evidence>
<dbReference type="EC" id="5.4.99.23" evidence="5"/>
<dbReference type="PROSITE" id="PS50889">
    <property type="entry name" value="S4"/>
    <property type="match status" value="1"/>
</dbReference>
<dbReference type="InterPro" id="IPR036986">
    <property type="entry name" value="S4_RNA-bd_sf"/>
</dbReference>
<comment type="function">
    <text evidence="10">Responsible for synthesis of pseudouridine from uracil at positions 1911, 1915 and 1917 in 23S ribosomal RNA.</text>
</comment>
<proteinExistence type="inferred from homology"/>
<evidence type="ECO:0000256" key="3">
    <source>
        <dbReference type="ARBA" id="ARBA00023235"/>
    </source>
</evidence>
<dbReference type="SUPFAM" id="SSF55174">
    <property type="entry name" value="Alpha-L RNA-binding motif"/>
    <property type="match status" value="1"/>
</dbReference>
<feature type="domain" description="RNA-binding S4" evidence="13">
    <location>
        <begin position="81"/>
        <end position="147"/>
    </location>
</feature>
<dbReference type="Gene3D" id="3.10.290.10">
    <property type="entry name" value="RNA-binding S4 domain"/>
    <property type="match status" value="1"/>
</dbReference>
<dbReference type="HOGENOM" id="CLU_016902_4_3_5"/>
<evidence type="ECO:0000256" key="12">
    <source>
        <dbReference type="PROSITE-ProRule" id="PRU00182"/>
    </source>
</evidence>
<dbReference type="GO" id="GO:0000455">
    <property type="term" value="P:enzyme-directed rRNA pseudouridine synthesis"/>
    <property type="evidence" value="ECO:0007669"/>
    <property type="project" value="UniProtKB-ARBA"/>
</dbReference>
<protein>
    <recommendedName>
        <fullName evidence="6">Ribosomal large subunit pseudouridine synthase D</fullName>
        <ecNumber evidence="5">5.4.99.23</ecNumber>
    </recommendedName>
    <alternativeName>
        <fullName evidence="7">23S rRNA pseudouridine(1911/1915/1917) synthase</fullName>
    </alternativeName>
    <alternativeName>
        <fullName evidence="8">rRNA pseudouridylate synthase D</fullName>
    </alternativeName>
    <alternativeName>
        <fullName evidence="9">rRNA-uridine isomerase D</fullName>
    </alternativeName>
</protein>
<evidence type="ECO:0000256" key="1">
    <source>
        <dbReference type="ARBA" id="ARBA00010876"/>
    </source>
</evidence>
<dbReference type="Pfam" id="PF00849">
    <property type="entry name" value="PseudoU_synth_2"/>
    <property type="match status" value="1"/>
</dbReference>
<sequence>MILVSWIVWILHSTTPVRTAPCYGVWRVIEHFAAKWKHLTSHKCGKIKRQSSSDDFVKTEPLSTRKTRVKELTTDSDATGKRLDQWLAAALGPDLSRSRVQSLIAEGHVTIDGVPARETKQKLREGMTIAVVLPEPEPAEPIAENIPLDILYEDDDLIVINKPAGLVVHPGNGNWTGTLVNALIYHCGDSLSGIGGIRRPGIVHRLDKDTSGVMVVAKNDLSHRHLSEQFADHGRTGDLERAYLALVWGMTERPQGYIDAHLGRSHRDRTKQAVVNEERDDARHAITHYATVEKFGPREDATALASLVECRLETGRTHQIRVHMAHIGHPLVGDMDYGSAYKTKANKLPEPLKEAVRGFHRQALHAFLLAFTHPSSGELMRFEAPVPEDMKHLLENFRKHSI</sequence>
<evidence type="ECO:0000256" key="11">
    <source>
        <dbReference type="PIRSR" id="PIRSR606225-1"/>
    </source>
</evidence>
<dbReference type="InterPro" id="IPR050188">
    <property type="entry name" value="RluA_PseudoU_synthase"/>
</dbReference>
<dbReference type="Gene3D" id="3.30.2350.10">
    <property type="entry name" value="Pseudouridine synthase"/>
    <property type="match status" value="1"/>
</dbReference>
<evidence type="ECO:0000256" key="8">
    <source>
        <dbReference type="ARBA" id="ARBA00042840"/>
    </source>
</evidence>